<organism evidence="2">
    <name type="scientific">marine sediment metagenome</name>
    <dbReference type="NCBI Taxonomy" id="412755"/>
    <lineage>
        <taxon>unclassified sequences</taxon>
        <taxon>metagenomes</taxon>
        <taxon>ecological metagenomes</taxon>
    </lineage>
</organism>
<name>A0A0F9JJV4_9ZZZZ</name>
<dbReference type="EMBL" id="LAZR01016087">
    <property type="protein sequence ID" value="KKM06021.1"/>
    <property type="molecule type" value="Genomic_DNA"/>
</dbReference>
<dbReference type="AlphaFoldDB" id="A0A0F9JJV4"/>
<evidence type="ECO:0000259" key="1">
    <source>
        <dbReference type="Pfam" id="PF18857"/>
    </source>
</evidence>
<feature type="non-terminal residue" evidence="2">
    <location>
        <position position="890"/>
    </location>
</feature>
<sequence length="890" mass="99213">MIKDFEERMFELDPTGLLTPRQMADKVIAFKGLADTVFSMSDEAVKDGKAINQALKANREALEAANKKTAARRFRGFLNSLETSIVDRNAGLKRELLKQGGAEGRTAVMHLELAQGAGTAAQHFYREGWKQIYRGLGVDDRRVLDDIIMLSRISEIKKYQPNWQPPIDIPGVRGGRKAGKEAYDAALIQKRLEVGEEVWGSLEPRSVSYFEHIKRSIDVLLEGGVISKAEHKALGQFRYSPIQFLENLDPVMMTFREGPKTISVRSSGLQPLGRGDEKIVLTNTDMFLGQVLSRAHSRAARNRANQALFQMAKDTPDNGVVAVGKKAPKEGDWAQISVMIEGESKNMFLKKEFVKQWSSDPIAVSMASRVFSGSFLVRPFATGINPEFAFVNFPRDIMYSWLTAADGTLYSTNIFRGLGELTNDLVTVLPDAWGRKGRFEDYLKQGGGMNLMTHGAREGLGELDIAGKVSGRARALSEVQHVLGYLNETSEIWVRLAVRNRAIKKALAEGKSLAEAELEGTWQGRRYLDFAQGGGMTKRIDGWIPYTNAGVQGLRGLGRAAVNNPKIVSAKIGQVMGVYASVWYANHIVNPEAWKQVPDYAKNRNLIITTPFYRIDMEGNKRFTYYKIPIDHSTMPFKVLSDAMMERTVNGKVPNNAAIDVIASLTGPVPGIGNLPPSINAFMAIAANLDMWRNDQIWRGREGIPKHMERQLTGENPTSTLAVDIGRAIGPPLQDVEPLDAFSSPKRLEVATRSLIPQNVWTDMVGWGYKGLMHGMSDEQNTAVTESFMQQLAEFPFSRRFVSETHPLVSSLDNIRARQKEASGEVWELQENIKVMMEGMKKESGLRRLTGRNVDEVSTWIEKQPILHQETLATYATNTIKLDAIFKELN</sequence>
<gene>
    <name evidence="2" type="ORF">LCGC14_1748190</name>
</gene>
<dbReference type="Pfam" id="PF18857">
    <property type="entry name" value="LPD38"/>
    <property type="match status" value="1"/>
</dbReference>
<proteinExistence type="predicted"/>
<accession>A0A0F9JJV4</accession>
<evidence type="ECO:0000313" key="2">
    <source>
        <dbReference type="EMBL" id="KKM06021.1"/>
    </source>
</evidence>
<dbReference type="InterPro" id="IPR040561">
    <property type="entry name" value="LPD38"/>
</dbReference>
<reference evidence="2" key="1">
    <citation type="journal article" date="2015" name="Nature">
        <title>Complex archaea that bridge the gap between prokaryotes and eukaryotes.</title>
        <authorList>
            <person name="Spang A."/>
            <person name="Saw J.H."/>
            <person name="Jorgensen S.L."/>
            <person name="Zaremba-Niedzwiedzka K."/>
            <person name="Martijn J."/>
            <person name="Lind A.E."/>
            <person name="van Eijk R."/>
            <person name="Schleper C."/>
            <person name="Guy L."/>
            <person name="Ettema T.J."/>
        </authorList>
    </citation>
    <scope>NUCLEOTIDE SEQUENCE</scope>
</reference>
<comment type="caution">
    <text evidence="2">The sequence shown here is derived from an EMBL/GenBank/DDBJ whole genome shotgun (WGS) entry which is preliminary data.</text>
</comment>
<feature type="domain" description="Large polyvalent protein associated" evidence="1">
    <location>
        <begin position="592"/>
        <end position="752"/>
    </location>
</feature>
<protein>
    <recommendedName>
        <fullName evidence="1">Large polyvalent protein associated domain-containing protein</fullName>
    </recommendedName>
</protein>